<protein>
    <submittedName>
        <fullName evidence="1">PDC sensor domain-containing protein</fullName>
    </submittedName>
</protein>
<evidence type="ECO:0000313" key="1">
    <source>
        <dbReference type="EMBL" id="MCY1076464.1"/>
    </source>
</evidence>
<dbReference type="RefSeq" id="WP_267535352.1">
    <property type="nucleotide sequence ID" value="NZ_JAPNKA010000001.1"/>
</dbReference>
<sequence length="181" mass="20249">MSMWTLVSWLLLAHVPPDGAAQLKKVDGLMPELRRMAADPAVVREVKRQNARRVPLDTVQKRDEEWRASLALTPFKRQLLGSPCARLLARHQDRLGRAVAEAFVMDNQGALVGATRRTSDYWQGDEPKWLESFNGGRGGELREKPFFDESTQSYVLQVSLPVKDGARVIGALTVSLSLLEL</sequence>
<keyword evidence="2" id="KW-1185">Reference proteome</keyword>
<dbReference type="CDD" id="cd18773">
    <property type="entry name" value="PDC1_HK_sensor"/>
    <property type="match status" value="1"/>
</dbReference>
<comment type="caution">
    <text evidence="1">The sequence shown here is derived from an EMBL/GenBank/DDBJ whole genome shotgun (WGS) entry which is preliminary data.</text>
</comment>
<gene>
    <name evidence="1" type="ORF">OV287_18465</name>
</gene>
<name>A0ABT4A638_9BACT</name>
<organism evidence="1 2">
    <name type="scientific">Archangium lansingense</name>
    <dbReference type="NCBI Taxonomy" id="2995310"/>
    <lineage>
        <taxon>Bacteria</taxon>
        <taxon>Pseudomonadati</taxon>
        <taxon>Myxococcota</taxon>
        <taxon>Myxococcia</taxon>
        <taxon>Myxococcales</taxon>
        <taxon>Cystobacterineae</taxon>
        <taxon>Archangiaceae</taxon>
        <taxon>Archangium</taxon>
    </lineage>
</organism>
<reference evidence="1 2" key="1">
    <citation type="submission" date="2022-11" db="EMBL/GenBank/DDBJ databases">
        <title>Minimal conservation of predation-associated metabolite biosynthetic gene clusters underscores biosynthetic potential of Myxococcota including descriptions for ten novel species: Archangium lansinium sp. nov., Myxococcus landrumus sp. nov., Nannocystis bai.</title>
        <authorList>
            <person name="Ahearne A."/>
            <person name="Stevens C."/>
            <person name="Phillips K."/>
        </authorList>
    </citation>
    <scope>NUCLEOTIDE SEQUENCE [LARGE SCALE GENOMIC DNA]</scope>
    <source>
        <strain evidence="1 2">MIWBW</strain>
    </source>
</reference>
<dbReference type="Proteomes" id="UP001207654">
    <property type="component" value="Unassembled WGS sequence"/>
</dbReference>
<proteinExistence type="predicted"/>
<dbReference type="EMBL" id="JAPNKA010000001">
    <property type="protein sequence ID" value="MCY1076464.1"/>
    <property type="molecule type" value="Genomic_DNA"/>
</dbReference>
<accession>A0ABT4A638</accession>
<evidence type="ECO:0000313" key="2">
    <source>
        <dbReference type="Proteomes" id="UP001207654"/>
    </source>
</evidence>